<keyword evidence="4" id="KW-1185">Reference proteome</keyword>
<dbReference type="PANTHER" id="PTHR13939:SF0">
    <property type="entry name" value="NMN AMIDOHYDROLASE-LIKE PROTEIN YFAY"/>
    <property type="match status" value="1"/>
</dbReference>
<dbReference type="NCBIfam" id="NF001813">
    <property type="entry name" value="PRK00549.1"/>
    <property type="match status" value="1"/>
</dbReference>
<dbReference type="InterPro" id="IPR036425">
    <property type="entry name" value="MoaB/Mog-like_dom_sf"/>
</dbReference>
<dbReference type="NCBIfam" id="TIGR00199">
    <property type="entry name" value="PncC_domain"/>
    <property type="match status" value="1"/>
</dbReference>
<evidence type="ECO:0000256" key="1">
    <source>
        <dbReference type="HAMAP-Rule" id="MF_00226"/>
    </source>
</evidence>
<comment type="similarity">
    <text evidence="1">Belongs to the CinA family.</text>
</comment>
<gene>
    <name evidence="1" type="primary">cinA</name>
    <name evidence="3" type="ORF">LSG31_16150</name>
</gene>
<sequence length="414" mass="45220">MNAEILAVGTELLLGQIVNTNAQFLASQLALYGIDVHYQGVVGDNPKRILEMLDIAAKRSDIILLTGGLGPTVDDLTRDMVAEHVGRQLAVDPALLQELQSFFQSRGRVMPPNNKKQALRIEGADVLPNPRGTAPGQYVHTNQTHYFLLPGPPTEMRPMFLESVVPFLQRLQGEETIYSKVLRMVGIGESAMEEQVRDILQAQTNPTIAPYASEGECSLRITAKAASMEAAKSLIEPCEQQLRERLGAYMYGMDDDTLAIAVGQLLMEKQQQMAVAESCTGGLLGMMMTEAPGSSRYFSGGCITYSNDLKRQLLSVSEDTLRIHGAVSPECAREMASGLHARTNADVCVSITGIAGPEGGSAEKPIGLVYIGLFYNGITNVRQLQLRGDRNQIRIRSAKQALEFVWHTLRSAEK</sequence>
<dbReference type="InterPro" id="IPR008136">
    <property type="entry name" value="CinA_C"/>
</dbReference>
<dbReference type="InterPro" id="IPR041424">
    <property type="entry name" value="CinA_KH"/>
</dbReference>
<dbReference type="Pfam" id="PF00994">
    <property type="entry name" value="MoCF_biosynth"/>
    <property type="match status" value="1"/>
</dbReference>
<evidence type="ECO:0000313" key="4">
    <source>
        <dbReference type="Proteomes" id="UP000830167"/>
    </source>
</evidence>
<dbReference type="SUPFAM" id="SSF142433">
    <property type="entry name" value="CinA-like"/>
    <property type="match status" value="1"/>
</dbReference>
<dbReference type="RefSeq" id="WP_347436106.1">
    <property type="nucleotide sequence ID" value="NZ_CP089291.1"/>
</dbReference>
<dbReference type="Gene3D" id="3.40.980.10">
    <property type="entry name" value="MoaB/Mog-like domain"/>
    <property type="match status" value="1"/>
</dbReference>
<reference evidence="3" key="1">
    <citation type="submission" date="2021-12" db="EMBL/GenBank/DDBJ databases">
        <title>Alicyclobacillaceae gen. nov., sp. nov., isolated from chalcocite enrichment system.</title>
        <authorList>
            <person name="Jiang Z."/>
        </authorList>
    </citation>
    <scope>NUCLEOTIDE SEQUENCE</scope>
    <source>
        <strain evidence="3">MYW30-H2</strain>
    </source>
</reference>
<evidence type="ECO:0000313" key="3">
    <source>
        <dbReference type="EMBL" id="UOF89419.1"/>
    </source>
</evidence>
<dbReference type="Pfam" id="PF02464">
    <property type="entry name" value="CinA"/>
    <property type="match status" value="1"/>
</dbReference>
<proteinExistence type="inferred from homology"/>
<dbReference type="NCBIfam" id="TIGR00200">
    <property type="entry name" value="cinA_nterm"/>
    <property type="match status" value="1"/>
</dbReference>
<protein>
    <recommendedName>
        <fullName evidence="1">Putative competence-damage inducible protein</fullName>
    </recommendedName>
</protein>
<dbReference type="HAMAP" id="MF_00226_B">
    <property type="entry name" value="CinA_B"/>
    <property type="match status" value="1"/>
</dbReference>
<feature type="domain" description="MoaB/Mog" evidence="2">
    <location>
        <begin position="4"/>
        <end position="170"/>
    </location>
</feature>
<dbReference type="Pfam" id="PF18146">
    <property type="entry name" value="CinA_KH"/>
    <property type="match status" value="1"/>
</dbReference>
<name>A0ABY4CHC5_9BACL</name>
<dbReference type="Gene3D" id="3.30.70.2860">
    <property type="match status" value="1"/>
</dbReference>
<dbReference type="SMART" id="SM00852">
    <property type="entry name" value="MoCF_biosynth"/>
    <property type="match status" value="1"/>
</dbReference>
<dbReference type="Gene3D" id="3.90.950.20">
    <property type="entry name" value="CinA-like"/>
    <property type="match status" value="1"/>
</dbReference>
<dbReference type="InterPro" id="IPR036653">
    <property type="entry name" value="CinA-like_C"/>
</dbReference>
<dbReference type="NCBIfam" id="TIGR00177">
    <property type="entry name" value="molyb_syn"/>
    <property type="match status" value="1"/>
</dbReference>
<dbReference type="Proteomes" id="UP000830167">
    <property type="component" value="Chromosome"/>
</dbReference>
<dbReference type="PIRSF" id="PIRSF006728">
    <property type="entry name" value="CinA"/>
    <property type="match status" value="1"/>
</dbReference>
<organism evidence="3 4">
    <name type="scientific">Fodinisporobacter ferrooxydans</name>
    <dbReference type="NCBI Taxonomy" id="2901836"/>
    <lineage>
        <taxon>Bacteria</taxon>
        <taxon>Bacillati</taxon>
        <taxon>Bacillota</taxon>
        <taxon>Bacilli</taxon>
        <taxon>Bacillales</taxon>
        <taxon>Alicyclobacillaceae</taxon>
        <taxon>Fodinisporobacter</taxon>
    </lineage>
</organism>
<dbReference type="InterPro" id="IPR008135">
    <property type="entry name" value="Competence-induced_CinA"/>
</dbReference>
<evidence type="ECO:0000259" key="2">
    <source>
        <dbReference type="SMART" id="SM00852"/>
    </source>
</evidence>
<dbReference type="InterPro" id="IPR050101">
    <property type="entry name" value="CinA"/>
</dbReference>
<dbReference type="CDD" id="cd00885">
    <property type="entry name" value="cinA"/>
    <property type="match status" value="1"/>
</dbReference>
<dbReference type="SUPFAM" id="SSF53218">
    <property type="entry name" value="Molybdenum cofactor biosynthesis proteins"/>
    <property type="match status" value="1"/>
</dbReference>
<accession>A0ABY4CHC5</accession>
<dbReference type="InterPro" id="IPR001453">
    <property type="entry name" value="MoaB/Mog_dom"/>
</dbReference>
<dbReference type="PANTHER" id="PTHR13939">
    <property type="entry name" value="NICOTINAMIDE-NUCLEOTIDE AMIDOHYDROLASE PNCC"/>
    <property type="match status" value="1"/>
</dbReference>
<dbReference type="EMBL" id="CP089291">
    <property type="protein sequence ID" value="UOF89419.1"/>
    <property type="molecule type" value="Genomic_DNA"/>
</dbReference>